<accession>A0A6J7NQ68</accession>
<feature type="region of interest" description="Disordered" evidence="1">
    <location>
        <begin position="180"/>
        <end position="203"/>
    </location>
</feature>
<evidence type="ECO:0000256" key="1">
    <source>
        <dbReference type="SAM" id="MobiDB-lite"/>
    </source>
</evidence>
<feature type="compositionally biased region" description="Basic and acidic residues" evidence="1">
    <location>
        <begin position="194"/>
        <end position="203"/>
    </location>
</feature>
<proteinExistence type="predicted"/>
<sequence length="203" mass="22362">MPGVVAQDNFSVGANVDEQLHVGAAMWAFRQNCASCVGAYVTGDAWANIEPCVRKLDIEFDRFTAGCLVGCKNERRSAKWGWVDAQQDVVHDRVANHHDFQNLVGGNIGLLSKFYYQQIEGIANGECQLFFATLIHHHVGNSTHQVLAETNLGVHYASAAEHFTASEIAEMPRNRCRTDVDSNSVHGTNKTRPCSHDASRFGC</sequence>
<dbReference type="AlphaFoldDB" id="A0A6J7NQ68"/>
<organism evidence="2">
    <name type="scientific">freshwater metagenome</name>
    <dbReference type="NCBI Taxonomy" id="449393"/>
    <lineage>
        <taxon>unclassified sequences</taxon>
        <taxon>metagenomes</taxon>
        <taxon>ecological metagenomes</taxon>
    </lineage>
</organism>
<evidence type="ECO:0000313" key="2">
    <source>
        <dbReference type="EMBL" id="CAB4992783.1"/>
    </source>
</evidence>
<feature type="compositionally biased region" description="Polar residues" evidence="1">
    <location>
        <begin position="181"/>
        <end position="192"/>
    </location>
</feature>
<name>A0A6J7NQ68_9ZZZZ</name>
<gene>
    <name evidence="2" type="ORF">UFOPK4000_00801</name>
</gene>
<dbReference type="EMBL" id="CAFBOT010000140">
    <property type="protein sequence ID" value="CAB4992783.1"/>
    <property type="molecule type" value="Genomic_DNA"/>
</dbReference>
<reference evidence="2" key="1">
    <citation type="submission" date="2020-05" db="EMBL/GenBank/DDBJ databases">
        <authorList>
            <person name="Chiriac C."/>
            <person name="Salcher M."/>
            <person name="Ghai R."/>
            <person name="Kavagutti S V."/>
        </authorList>
    </citation>
    <scope>NUCLEOTIDE SEQUENCE</scope>
</reference>
<protein>
    <submittedName>
        <fullName evidence="2">Unannotated protein</fullName>
    </submittedName>
</protein>